<dbReference type="InterPro" id="IPR016985">
    <property type="entry name" value="UCP031890_Tim44-rel"/>
</dbReference>
<dbReference type="Gene3D" id="3.10.450.240">
    <property type="match status" value="1"/>
</dbReference>
<evidence type="ECO:0000256" key="2">
    <source>
        <dbReference type="ARBA" id="ARBA00009597"/>
    </source>
</evidence>
<evidence type="ECO:0000256" key="1">
    <source>
        <dbReference type="ARBA" id="ARBA00004370"/>
    </source>
</evidence>
<reference evidence="8 9" key="1">
    <citation type="submission" date="2019-03" db="EMBL/GenBank/DDBJ databases">
        <title>Genomic Encyclopedia of Type Strains, Phase IV (KMG-IV): sequencing the most valuable type-strain genomes for metagenomic binning, comparative biology and taxonomic classification.</title>
        <authorList>
            <person name="Goeker M."/>
        </authorList>
    </citation>
    <scope>NUCLEOTIDE SEQUENCE [LARGE SCALE GENOMIC DNA]</scope>
    <source>
        <strain evidence="8 9">DSM 2132</strain>
    </source>
</reference>
<keyword evidence="6" id="KW-0812">Transmembrane</keyword>
<dbReference type="InParanoid" id="A0A4R2PKT5"/>
<name>A0A4R2PKT5_RHOSA</name>
<comment type="caution">
    <text evidence="8">The sequence shown here is derived from an EMBL/GenBank/DDBJ whole genome shotgun (WGS) entry which is preliminary data.</text>
</comment>
<dbReference type="PIRSF" id="PIRSF031890">
    <property type="entry name" value="UCP031890_transporter_Tim44"/>
    <property type="match status" value="1"/>
</dbReference>
<proteinExistence type="inferred from homology"/>
<accession>A0A4R2PKT5</accession>
<dbReference type="InterPro" id="IPR007379">
    <property type="entry name" value="Tim44-like_dom"/>
</dbReference>
<keyword evidence="6" id="KW-1133">Transmembrane helix</keyword>
<keyword evidence="3" id="KW-0809">Transit peptide</keyword>
<dbReference type="InterPro" id="IPR039544">
    <property type="entry name" value="Tim44-like"/>
</dbReference>
<dbReference type="PANTHER" id="PTHR10721:SF1">
    <property type="entry name" value="MITOCHONDRIAL IMPORT INNER MEMBRANE TRANSLOCASE SUBUNIT TIM44"/>
    <property type="match status" value="1"/>
</dbReference>
<dbReference type="PANTHER" id="PTHR10721">
    <property type="entry name" value="MITOCHONDRIAL IMPORT INNER MEMBRANE TRANSLOCASE SUBUNIT TIM44"/>
    <property type="match status" value="1"/>
</dbReference>
<feature type="region of interest" description="Disordered" evidence="5">
    <location>
        <begin position="29"/>
        <end position="69"/>
    </location>
</feature>
<evidence type="ECO:0000259" key="7">
    <source>
        <dbReference type="SMART" id="SM00978"/>
    </source>
</evidence>
<comment type="similarity">
    <text evidence="2">Belongs to the Tim44 family.</text>
</comment>
<evidence type="ECO:0000256" key="4">
    <source>
        <dbReference type="ARBA" id="ARBA00023136"/>
    </source>
</evidence>
<dbReference type="EMBL" id="SLXO01000003">
    <property type="protein sequence ID" value="TCP36170.1"/>
    <property type="molecule type" value="Genomic_DNA"/>
</dbReference>
<evidence type="ECO:0000313" key="8">
    <source>
        <dbReference type="EMBL" id="TCP36170.1"/>
    </source>
</evidence>
<sequence>MNGGVVDLIILAMIAGFIILRLRSVLGRRPEDDQSPAPGQASPRGQDGPLARKPASPDREARGDGESVVDMEADPKLREVYRKIRRADASFDPAGFLSGAREAYTMILEAFWAGDKETIKPFLSDKLFNSFAKAMDDRAEQGHRVENKIVDLDKVDIADAEMVDGRARLTVRFVTSLVNLVRDEQGRVIEGDPTDTIEVTDRWTFERDPKSADPNWTLIATRSE</sequence>
<dbReference type="GO" id="GO:0030150">
    <property type="term" value="P:protein import into mitochondrial matrix"/>
    <property type="evidence" value="ECO:0007669"/>
    <property type="project" value="TreeGrafter"/>
</dbReference>
<dbReference type="NCBIfam" id="NF033779">
    <property type="entry name" value="Tim44_TimA_adap"/>
    <property type="match status" value="1"/>
</dbReference>
<evidence type="ECO:0000256" key="6">
    <source>
        <dbReference type="SAM" id="Phobius"/>
    </source>
</evidence>
<protein>
    <submittedName>
        <fullName evidence="8">Putative lipid-binding transport protein (Tim44 family)</fullName>
    </submittedName>
</protein>
<dbReference type="GO" id="GO:0016020">
    <property type="term" value="C:membrane"/>
    <property type="evidence" value="ECO:0007669"/>
    <property type="project" value="UniProtKB-SubCell"/>
</dbReference>
<evidence type="ECO:0000256" key="3">
    <source>
        <dbReference type="ARBA" id="ARBA00022946"/>
    </source>
</evidence>
<keyword evidence="9" id="KW-1185">Reference proteome</keyword>
<dbReference type="GO" id="GO:0051087">
    <property type="term" value="F:protein-folding chaperone binding"/>
    <property type="evidence" value="ECO:0007669"/>
    <property type="project" value="TreeGrafter"/>
</dbReference>
<comment type="subcellular location">
    <subcellularLocation>
        <location evidence="1">Membrane</location>
    </subcellularLocation>
</comment>
<dbReference type="SUPFAM" id="SSF54427">
    <property type="entry name" value="NTF2-like"/>
    <property type="match status" value="1"/>
</dbReference>
<dbReference type="Proteomes" id="UP000295399">
    <property type="component" value="Unassembled WGS sequence"/>
</dbReference>
<dbReference type="OrthoDB" id="9798618at2"/>
<gene>
    <name evidence="8" type="ORF">EV659_10357</name>
</gene>
<evidence type="ECO:0000313" key="9">
    <source>
        <dbReference type="Proteomes" id="UP000295399"/>
    </source>
</evidence>
<evidence type="ECO:0000256" key="5">
    <source>
        <dbReference type="SAM" id="MobiDB-lite"/>
    </source>
</evidence>
<organism evidence="8 9">
    <name type="scientific">Rhodothalassium salexigens DSM 2132</name>
    <dbReference type="NCBI Taxonomy" id="1188247"/>
    <lineage>
        <taxon>Bacteria</taxon>
        <taxon>Pseudomonadati</taxon>
        <taxon>Pseudomonadota</taxon>
        <taxon>Alphaproteobacteria</taxon>
        <taxon>Rhodothalassiales</taxon>
        <taxon>Rhodothalassiaceae</taxon>
        <taxon>Rhodothalassium</taxon>
    </lineage>
</organism>
<dbReference type="AlphaFoldDB" id="A0A4R2PKT5"/>
<feature type="transmembrane region" description="Helical" evidence="6">
    <location>
        <begin position="6"/>
        <end position="22"/>
    </location>
</feature>
<dbReference type="RefSeq" id="WP_132707736.1">
    <property type="nucleotide sequence ID" value="NZ_JACIGF010000003.1"/>
</dbReference>
<feature type="compositionally biased region" description="Basic and acidic residues" evidence="5">
    <location>
        <begin position="55"/>
        <end position="65"/>
    </location>
</feature>
<feature type="domain" description="Tim44-like" evidence="7">
    <location>
        <begin position="77"/>
        <end position="223"/>
    </location>
</feature>
<keyword evidence="4 6" id="KW-0472">Membrane</keyword>
<dbReference type="Pfam" id="PF04280">
    <property type="entry name" value="Tim44"/>
    <property type="match status" value="1"/>
</dbReference>
<dbReference type="InterPro" id="IPR032710">
    <property type="entry name" value="NTF2-like_dom_sf"/>
</dbReference>
<dbReference type="SMART" id="SM00978">
    <property type="entry name" value="Tim44"/>
    <property type="match status" value="1"/>
</dbReference>